<name>A0A8S1Y5C2_PAROT</name>
<dbReference type="PANTHER" id="PTHR23011">
    <property type="entry name" value="CYCLIC NUCLEOTIDE-BINDING DOMAIN CONTAINING PROTEIN"/>
    <property type="match status" value="1"/>
</dbReference>
<dbReference type="InterPro" id="IPR000595">
    <property type="entry name" value="cNMP-bd_dom"/>
</dbReference>
<dbReference type="Proteomes" id="UP000683925">
    <property type="component" value="Unassembled WGS sequence"/>
</dbReference>
<dbReference type="InterPro" id="IPR018488">
    <property type="entry name" value="cNMP-bd_CS"/>
</dbReference>
<evidence type="ECO:0000313" key="2">
    <source>
        <dbReference type="EMBL" id="CAD8208188.1"/>
    </source>
</evidence>
<dbReference type="PANTHER" id="PTHR23011:SF28">
    <property type="entry name" value="CYCLIC NUCLEOTIDE-BINDING DOMAIN CONTAINING PROTEIN"/>
    <property type="match status" value="1"/>
</dbReference>
<dbReference type="OrthoDB" id="291970at2759"/>
<dbReference type="OMA" id="QNVICNS"/>
<comment type="caution">
    <text evidence="2">The sequence shown here is derived from an EMBL/GenBank/DDBJ whole genome shotgun (WGS) entry which is preliminary data.</text>
</comment>
<sequence length="436" mass="51374">MFQFTDRQIQIPENKRKKSEISSLLNELTMDQKISLCVEILEKNPEYRRPEDLQIIQAFTSKNKFLKQIQEEEGEGTLRECYKRMLIEFYDENQVVLEQGERAHQFFIILSGNVSVYVYRDPKVEVREEDLDKATLIKKRSFNTNKLISGESFGEMALLNDNLRSASIICDSKCIFGVLSKKDYKEILQKAHENRVNQQLKEFHGCMKQYNVSTKLLDILFTAFQSFHYQFRQTVYFQGQQSKQEVYLIKSGEFLITECNDNLSSPKKCVSSVALLQKGQFFGDHECFQNIEKRQQNVICNSENGVVLKIQLSSLIQRLQSTNQMHLYDQLRNACLQREQVRLERKSRQLTQDDNYFIDMKYVKQRNLTYQVKSKYLQYSKSIADSLRCYQEQKASLLTIIQRRRLQTSNLIKTNKFIPTKYLITKETDLGIILNK</sequence>
<dbReference type="EMBL" id="CAJJDP010000144">
    <property type="protein sequence ID" value="CAD8208188.1"/>
    <property type="molecule type" value="Genomic_DNA"/>
</dbReference>
<accession>A0A8S1Y5C2</accession>
<proteinExistence type="predicted"/>
<gene>
    <name evidence="2" type="ORF">POCTA_138.1.T1430114</name>
</gene>
<organism evidence="2 3">
    <name type="scientific">Paramecium octaurelia</name>
    <dbReference type="NCBI Taxonomy" id="43137"/>
    <lineage>
        <taxon>Eukaryota</taxon>
        <taxon>Sar</taxon>
        <taxon>Alveolata</taxon>
        <taxon>Ciliophora</taxon>
        <taxon>Intramacronucleata</taxon>
        <taxon>Oligohymenophorea</taxon>
        <taxon>Peniculida</taxon>
        <taxon>Parameciidae</taxon>
        <taxon>Paramecium</taxon>
    </lineage>
</organism>
<dbReference type="PROSITE" id="PS00889">
    <property type="entry name" value="CNMP_BINDING_2"/>
    <property type="match status" value="1"/>
</dbReference>
<feature type="domain" description="Cyclic nucleotide-binding" evidence="1">
    <location>
        <begin position="65"/>
        <end position="188"/>
    </location>
</feature>
<dbReference type="AlphaFoldDB" id="A0A8S1Y5C2"/>
<dbReference type="PROSITE" id="PS50042">
    <property type="entry name" value="CNMP_BINDING_3"/>
    <property type="match status" value="1"/>
</dbReference>
<evidence type="ECO:0000313" key="3">
    <source>
        <dbReference type="Proteomes" id="UP000683925"/>
    </source>
</evidence>
<keyword evidence="3" id="KW-1185">Reference proteome</keyword>
<dbReference type="CDD" id="cd00038">
    <property type="entry name" value="CAP_ED"/>
    <property type="match status" value="1"/>
</dbReference>
<reference evidence="2" key="1">
    <citation type="submission" date="2021-01" db="EMBL/GenBank/DDBJ databases">
        <authorList>
            <consortium name="Genoscope - CEA"/>
            <person name="William W."/>
        </authorList>
    </citation>
    <scope>NUCLEOTIDE SEQUENCE</scope>
</reference>
<dbReference type="Pfam" id="PF00027">
    <property type="entry name" value="cNMP_binding"/>
    <property type="match status" value="1"/>
</dbReference>
<protein>
    <recommendedName>
        <fullName evidence="1">Cyclic nucleotide-binding domain-containing protein</fullName>
    </recommendedName>
</protein>
<evidence type="ECO:0000259" key="1">
    <source>
        <dbReference type="PROSITE" id="PS50042"/>
    </source>
</evidence>